<dbReference type="AlphaFoldDB" id="F9ZY71"/>
<feature type="chain" id="PRO_5003392398" evidence="1">
    <location>
        <begin position="34"/>
        <end position="108"/>
    </location>
</feature>
<dbReference type="eggNOG" id="ENOG50307IQ">
    <property type="taxonomic scope" value="Bacteria"/>
</dbReference>
<dbReference type="EMBL" id="CP002738">
    <property type="protein sequence ID" value="AEF99801.1"/>
    <property type="molecule type" value="Genomic_DNA"/>
</dbReference>
<keyword evidence="1" id="KW-0732">Signal</keyword>
<dbReference type="OrthoDB" id="5571189at2"/>
<name>F9ZY71_METMM</name>
<keyword evidence="3" id="KW-1185">Reference proteome</keyword>
<sequence>MFSVFASRRNHKNFLKAAMLLILAAGFPSLSMARPTEARLSALTHCQFVSKVEGWSGYGKHYDWHRQAKSSALGRAEKLGGSHIVWERMIPVGVFNGYAVARVYSCGS</sequence>
<dbReference type="KEGG" id="mmt:Metme_1378"/>
<reference key="2">
    <citation type="submission" date="2011-05" db="EMBL/GenBank/DDBJ databases">
        <title>Complete genome sequence of the aerobic marine methanotroph Methylomonas methanica MC09.</title>
        <authorList>
            <person name="Boden R."/>
            <person name="Cunliffe M."/>
            <person name="Scanlan J."/>
            <person name="Moussard H."/>
            <person name="Kits K.D."/>
            <person name="Klotz M."/>
            <person name="Jetten M."/>
            <person name="Vuilleumier S."/>
            <person name="Han J."/>
            <person name="Peters L."/>
            <person name="Mikhailova N."/>
            <person name="Teshima H."/>
            <person name="Tapia R."/>
            <person name="Kyrpides N."/>
            <person name="Ivanova N."/>
            <person name="Pagani I."/>
            <person name="Cheng J.-F."/>
            <person name="Goodwin L."/>
            <person name="Han C."/>
            <person name="Hauser L."/>
            <person name="Land M."/>
            <person name="Lapidus A."/>
            <person name="Lucas S."/>
            <person name="Pitluck S."/>
            <person name="Woyke T."/>
            <person name="Stein L.Y."/>
            <person name="Murrell C."/>
        </authorList>
    </citation>
    <scope>NUCLEOTIDE SEQUENCE</scope>
    <source>
        <strain>MC09</strain>
    </source>
</reference>
<gene>
    <name evidence="2" type="ordered locus">Metme_1378</name>
</gene>
<reference evidence="3" key="3">
    <citation type="submission" date="2011-05" db="EMBL/GenBank/DDBJ databases">
        <title>Complete sequence of Methylomonas methanica MC09.</title>
        <authorList>
            <consortium name="US DOE Joint Genome Institute"/>
            <person name="Lucas S."/>
            <person name="Han J."/>
            <person name="Lapidus A."/>
            <person name="Cheng J.-F."/>
            <person name="Goodwin L."/>
            <person name="Pitluck S."/>
            <person name="Peters L."/>
            <person name="Mikhailova N."/>
            <person name="Teshima H."/>
            <person name="Han C."/>
            <person name="Tapia R."/>
            <person name="Land M."/>
            <person name="Hauser L."/>
            <person name="Kyrpides N."/>
            <person name="Ivanova N."/>
            <person name="Pagani I."/>
            <person name="Stein L."/>
            <person name="Woyke T."/>
        </authorList>
    </citation>
    <scope>NUCLEOTIDE SEQUENCE [LARGE SCALE GENOMIC DNA]</scope>
    <source>
        <strain evidence="3">MC09</strain>
    </source>
</reference>
<feature type="signal peptide" evidence="1">
    <location>
        <begin position="1"/>
        <end position="33"/>
    </location>
</feature>
<protein>
    <submittedName>
        <fullName evidence="2">Uncharacterized protein</fullName>
    </submittedName>
</protein>
<dbReference type="Proteomes" id="UP000008888">
    <property type="component" value="Chromosome"/>
</dbReference>
<reference evidence="2 3" key="1">
    <citation type="journal article" date="2011" name="J. Bacteriol.">
        <title>Complete Genome Sequence of the Aerobic Marine Methanotroph Methylomonas methanica MC09.</title>
        <authorList>
            <person name="Boden R."/>
            <person name="Cunliffe M."/>
            <person name="Scanlan J."/>
            <person name="Moussard H."/>
            <person name="Kits K.D."/>
            <person name="Klotz M.G."/>
            <person name="Jetten M.S."/>
            <person name="Vuilleumier S."/>
            <person name="Han J."/>
            <person name="Peters L."/>
            <person name="Mikhailova N."/>
            <person name="Teshima H."/>
            <person name="Tapia R."/>
            <person name="Kyrpides N."/>
            <person name="Ivanova N."/>
            <person name="Pagani I."/>
            <person name="Cheng J.F."/>
            <person name="Goodwin L."/>
            <person name="Han C."/>
            <person name="Hauser L."/>
            <person name="Land M.L."/>
            <person name="Lapidus A."/>
            <person name="Lucas S."/>
            <person name="Pitluck S."/>
            <person name="Woyke T."/>
            <person name="Stein L."/>
            <person name="Murrell J.C."/>
        </authorList>
    </citation>
    <scope>NUCLEOTIDE SEQUENCE [LARGE SCALE GENOMIC DNA]</scope>
    <source>
        <strain evidence="2 3">MC09</strain>
    </source>
</reference>
<evidence type="ECO:0000313" key="3">
    <source>
        <dbReference type="Proteomes" id="UP000008888"/>
    </source>
</evidence>
<evidence type="ECO:0000256" key="1">
    <source>
        <dbReference type="SAM" id="SignalP"/>
    </source>
</evidence>
<organism evidence="2 3">
    <name type="scientific">Methylomonas methanica (strain DSM 25384 / MC09)</name>
    <dbReference type="NCBI Taxonomy" id="857087"/>
    <lineage>
        <taxon>Bacteria</taxon>
        <taxon>Pseudomonadati</taxon>
        <taxon>Pseudomonadota</taxon>
        <taxon>Gammaproteobacteria</taxon>
        <taxon>Methylococcales</taxon>
        <taxon>Methylococcaceae</taxon>
        <taxon>Methylomonas</taxon>
    </lineage>
</organism>
<dbReference type="HOGENOM" id="CLU_175484_0_0_6"/>
<proteinExistence type="predicted"/>
<evidence type="ECO:0000313" key="2">
    <source>
        <dbReference type="EMBL" id="AEF99801.1"/>
    </source>
</evidence>
<accession>F9ZY71</accession>